<keyword evidence="10" id="KW-0175">Coiled coil</keyword>
<feature type="chain" id="PRO_5044023267" evidence="12">
    <location>
        <begin position="26"/>
        <end position="1172"/>
    </location>
</feature>
<evidence type="ECO:0000259" key="13">
    <source>
        <dbReference type="Pfam" id="PF03081"/>
    </source>
</evidence>
<reference evidence="14 15" key="1">
    <citation type="journal article" date="2021" name="Hortic Res">
        <title>The domestication of Cucurbita argyrosperma as revealed by the genome of its wild relative.</title>
        <authorList>
            <person name="Barrera-Redondo J."/>
            <person name="Sanchez-de la Vega G."/>
            <person name="Aguirre-Liguori J.A."/>
            <person name="Castellanos-Morales G."/>
            <person name="Gutierrez-Guerrero Y.T."/>
            <person name="Aguirre-Dugua X."/>
            <person name="Aguirre-Planter E."/>
            <person name="Tenaillon M.I."/>
            <person name="Lira-Saade R."/>
            <person name="Eguiarte L.E."/>
        </authorList>
    </citation>
    <scope>NUCLEOTIDE SEQUENCE [LARGE SCALE GENOMIC DNA]</scope>
    <source>
        <strain evidence="14">JBR-2021</strain>
    </source>
</reference>
<feature type="region of interest" description="Disordered" evidence="11">
    <location>
        <begin position="960"/>
        <end position="981"/>
    </location>
</feature>
<evidence type="ECO:0000256" key="3">
    <source>
        <dbReference type="ARBA" id="ARBA00022525"/>
    </source>
</evidence>
<keyword evidence="15" id="KW-1185">Reference proteome</keyword>
<keyword evidence="3" id="KW-0964">Secreted</keyword>
<dbReference type="InterPro" id="IPR004140">
    <property type="entry name" value="Exo70"/>
</dbReference>
<feature type="coiled-coil region" evidence="10">
    <location>
        <begin position="649"/>
        <end position="676"/>
    </location>
</feature>
<dbReference type="InterPro" id="IPR001563">
    <property type="entry name" value="Peptidase_S10"/>
</dbReference>
<dbReference type="FunFam" id="3.40.50.11320:FF:000002">
    <property type="entry name" value="Carboxypeptidase"/>
    <property type="match status" value="1"/>
</dbReference>
<evidence type="ECO:0000256" key="1">
    <source>
        <dbReference type="ARBA" id="ARBA00004613"/>
    </source>
</evidence>
<dbReference type="Pfam" id="PF03081">
    <property type="entry name" value="Exo70_C"/>
    <property type="match status" value="1"/>
</dbReference>
<evidence type="ECO:0000256" key="2">
    <source>
        <dbReference type="ARBA" id="ARBA00009431"/>
    </source>
</evidence>
<comment type="caution">
    <text evidence="14">The sequence shown here is derived from an EMBL/GenBank/DDBJ whole genome shotgun (WGS) entry which is preliminary data.</text>
</comment>
<keyword evidence="9" id="KW-0325">Glycoprotein</keyword>
<feature type="compositionally biased region" description="Basic and acidic residues" evidence="11">
    <location>
        <begin position="970"/>
        <end position="979"/>
    </location>
</feature>
<keyword evidence="5" id="KW-0645">Protease</keyword>
<dbReference type="InterPro" id="IPR046364">
    <property type="entry name" value="Exo70_C"/>
</dbReference>
<proteinExistence type="inferred from homology"/>
<comment type="subcellular location">
    <subcellularLocation>
        <location evidence="1">Secreted</location>
    </subcellularLocation>
</comment>
<name>A0AAV6P356_9ROSI</name>
<evidence type="ECO:0000256" key="8">
    <source>
        <dbReference type="ARBA" id="ARBA00023157"/>
    </source>
</evidence>
<evidence type="ECO:0000256" key="7">
    <source>
        <dbReference type="ARBA" id="ARBA00022801"/>
    </source>
</evidence>
<dbReference type="PROSITE" id="PS00560">
    <property type="entry name" value="CARBOXYPEPT_SER_HIS"/>
    <property type="match status" value="1"/>
</dbReference>
<dbReference type="Proteomes" id="UP000685013">
    <property type="component" value="Chromosome 1"/>
</dbReference>
<feature type="domain" description="Exocyst complex subunit Exo70 C-terminal" evidence="13">
    <location>
        <begin position="796"/>
        <end position="1157"/>
    </location>
</feature>
<dbReference type="FunFam" id="3.40.50.1820:FF:000013">
    <property type="entry name" value="Carboxypeptidase"/>
    <property type="match status" value="1"/>
</dbReference>
<dbReference type="GO" id="GO:0005546">
    <property type="term" value="F:phosphatidylinositol-4,5-bisphosphate binding"/>
    <property type="evidence" value="ECO:0007669"/>
    <property type="project" value="InterPro"/>
</dbReference>
<organism evidence="14 15">
    <name type="scientific">Cucurbita argyrosperma subsp. sororia</name>
    <dbReference type="NCBI Taxonomy" id="37648"/>
    <lineage>
        <taxon>Eukaryota</taxon>
        <taxon>Viridiplantae</taxon>
        <taxon>Streptophyta</taxon>
        <taxon>Embryophyta</taxon>
        <taxon>Tracheophyta</taxon>
        <taxon>Spermatophyta</taxon>
        <taxon>Magnoliopsida</taxon>
        <taxon>eudicotyledons</taxon>
        <taxon>Gunneridae</taxon>
        <taxon>Pentapetalae</taxon>
        <taxon>rosids</taxon>
        <taxon>fabids</taxon>
        <taxon>Cucurbitales</taxon>
        <taxon>Cucurbitaceae</taxon>
        <taxon>Cucurbiteae</taxon>
        <taxon>Cucurbita</taxon>
    </lineage>
</organism>
<feature type="non-terminal residue" evidence="14">
    <location>
        <position position="1"/>
    </location>
</feature>
<dbReference type="EMBL" id="JAGKQH010000001">
    <property type="protein sequence ID" value="KAG6607099.1"/>
    <property type="molecule type" value="Genomic_DNA"/>
</dbReference>
<keyword evidence="6 12" id="KW-0732">Signal</keyword>
<dbReference type="GO" id="GO:0004185">
    <property type="term" value="F:serine-type carboxypeptidase activity"/>
    <property type="evidence" value="ECO:0007669"/>
    <property type="project" value="InterPro"/>
</dbReference>
<dbReference type="GO" id="GO:0006508">
    <property type="term" value="P:proteolysis"/>
    <property type="evidence" value="ECO:0007669"/>
    <property type="project" value="UniProtKB-KW"/>
</dbReference>
<evidence type="ECO:0000313" key="15">
    <source>
        <dbReference type="Proteomes" id="UP000685013"/>
    </source>
</evidence>
<evidence type="ECO:0000313" key="14">
    <source>
        <dbReference type="EMBL" id="KAG6607099.1"/>
    </source>
</evidence>
<dbReference type="PROSITE" id="PS00131">
    <property type="entry name" value="CARBOXYPEPT_SER_SER"/>
    <property type="match status" value="1"/>
</dbReference>
<accession>A0AAV6P356</accession>
<sequence>MAISQIYFTATAFFLLQLISSPIHGHVGRHEQEAAAADRISSLPGQPEVSFEQFSGYVTVNHVAGRALFYWLTEASLQPLSKPLVVWLNGGPGCSSIAYGASEEIGPFRINKTASGLVTNKFSWNSVANLLFLETPAGVGFSYTNRSSELLDTGDRRTAKDSLEFLVRWLDRFPRYKNRDVFLTGESYAGHYVPQLAREILAYNAKSSHPIHLKGIMVGNAVTDNYYDNLGTVTYWWSHAMISDKTYHELINTCDFSRQKESNECESLYTYAMDKEFGNIDQYNIYAPPCNHSDGSLATRQSTMRLPHRPHRAFRQMAGYDPCTEKYAEIYYNRPDVQKALHANITKIPYRWTACSEILNRNWNDTDVSILPIYRELISSGMRVWVFSGDVDSVVPVTATRYSISQLKLTTKVPWYPWYVKNQVGGWTEVYEGLTFATVRGAGHEVPLFKPRAALQLFKSFIKGEPFRGSSTSLFSSNFREFSLCFELNLLKPFVFGVHFFVDTACCSWALFVVDFWHMGDCEFVGSDLVGEEQLIAAANCIIKALSSNISLSDDTKSVMVDLCSKLSLITTQNHQIGVTKDRDVGLVDEIESRLNVVQKKIMGWEADQSMIWDSAFPNDACDYLNAADDAWELVGKLESLCFEDEHGYELSRKAHDVLQTAMARLEEEFRHLLAKSSLEYEPESVSSHVTEDSVEEGSTSLYRDESFESSVRSCSVGRTLENSIIDLVNSDAVIELRGIANVMFKAGYDQECIQAYNHLRREALNECLSMLEMEKMSIEDVLKMDWVTLNSKIRKWNRAMKRFVRVYLASEKFLCDQVFGDEGLVSLSCFVESSKASMLQLLNFGEAMAIGPHPPEKLNRILEMYEVVGEHLSDIDTLYCDDVGYLVRIEYHDVLNSLGKSVTATFLEFGKAIAANTSPNAFAGGGIHHLTKYVMNYLLILTDYGDSLNVLLGDGEDVYPNSPSSSENPSREEEKEGEFSPMARHFRSVATILESNLEEKSKQYKDPALQHFFLMNNIHYMAQKVRGSELSQIFGEDWVRKRYMNFQQHVLNYKRASWNSIVLYLMEDGVQHPGSNSVSRNVLKERLRSFNVAFEEIYKTQTSWIVHDSRLRDDLRISTSLQVIPAYRAFFGRCNNHVSDKLIKYTPDDLEGFLLDLFEGSPKSLANTNWR</sequence>
<keyword evidence="4 14" id="KW-0121">Carboxypeptidase</keyword>
<dbReference type="GO" id="GO:0006887">
    <property type="term" value="P:exocytosis"/>
    <property type="evidence" value="ECO:0007669"/>
    <property type="project" value="InterPro"/>
</dbReference>
<gene>
    <name evidence="14" type="primary">SCPL25</name>
    <name evidence="14" type="ORF">SDJN03_00441</name>
</gene>
<keyword evidence="8" id="KW-1015">Disulfide bond</keyword>
<dbReference type="GO" id="GO:0005576">
    <property type="term" value="C:extracellular region"/>
    <property type="evidence" value="ECO:0007669"/>
    <property type="project" value="UniProtKB-SubCell"/>
</dbReference>
<evidence type="ECO:0000256" key="9">
    <source>
        <dbReference type="ARBA" id="ARBA00023180"/>
    </source>
</evidence>
<keyword evidence="7" id="KW-0378">Hydrolase</keyword>
<dbReference type="Pfam" id="PF00450">
    <property type="entry name" value="Peptidase_S10"/>
    <property type="match status" value="1"/>
</dbReference>
<protein>
    <submittedName>
        <fullName evidence="14">Serine carboxypeptidase-like 25</fullName>
    </submittedName>
</protein>
<dbReference type="AlphaFoldDB" id="A0AAV6P356"/>
<evidence type="ECO:0000256" key="10">
    <source>
        <dbReference type="SAM" id="Coils"/>
    </source>
</evidence>
<evidence type="ECO:0000256" key="11">
    <source>
        <dbReference type="SAM" id="MobiDB-lite"/>
    </source>
</evidence>
<evidence type="ECO:0000256" key="12">
    <source>
        <dbReference type="SAM" id="SignalP"/>
    </source>
</evidence>
<evidence type="ECO:0000256" key="5">
    <source>
        <dbReference type="ARBA" id="ARBA00022670"/>
    </source>
</evidence>
<dbReference type="Pfam" id="PF20669">
    <property type="entry name" value="Exo70_N"/>
    <property type="match status" value="1"/>
</dbReference>
<evidence type="ECO:0000256" key="6">
    <source>
        <dbReference type="ARBA" id="ARBA00022729"/>
    </source>
</evidence>
<dbReference type="InterPro" id="IPR018202">
    <property type="entry name" value="Ser_caboxypep_ser_AS"/>
</dbReference>
<dbReference type="PANTHER" id="PTHR12542">
    <property type="entry name" value="EXOCYST COMPLEX PROTEIN EXO70"/>
    <property type="match status" value="1"/>
</dbReference>
<dbReference type="PANTHER" id="PTHR12542:SF49">
    <property type="entry name" value="EXOCYST SUBUNIT EXO70 FAMILY PROTEIN"/>
    <property type="match status" value="1"/>
</dbReference>
<evidence type="ECO:0000256" key="4">
    <source>
        <dbReference type="ARBA" id="ARBA00022645"/>
    </source>
</evidence>
<feature type="signal peptide" evidence="12">
    <location>
        <begin position="1"/>
        <end position="25"/>
    </location>
</feature>
<dbReference type="InterPro" id="IPR033124">
    <property type="entry name" value="Ser_caboxypep_his_AS"/>
</dbReference>
<comment type="similarity">
    <text evidence="2">Belongs to the peptidase S10 family.</text>
</comment>
<dbReference type="GO" id="GO:0000145">
    <property type="term" value="C:exocyst"/>
    <property type="evidence" value="ECO:0007669"/>
    <property type="project" value="InterPro"/>
</dbReference>